<reference evidence="9 10" key="1">
    <citation type="journal article" date="2018" name="Nat. Ecol. Evol.">
        <title>Pezizomycetes genomes reveal the molecular basis of ectomycorrhizal truffle lifestyle.</title>
        <authorList>
            <person name="Murat C."/>
            <person name="Payen T."/>
            <person name="Noel B."/>
            <person name="Kuo A."/>
            <person name="Morin E."/>
            <person name="Chen J."/>
            <person name="Kohler A."/>
            <person name="Krizsan K."/>
            <person name="Balestrini R."/>
            <person name="Da Silva C."/>
            <person name="Montanini B."/>
            <person name="Hainaut M."/>
            <person name="Levati E."/>
            <person name="Barry K.W."/>
            <person name="Belfiori B."/>
            <person name="Cichocki N."/>
            <person name="Clum A."/>
            <person name="Dockter R.B."/>
            <person name="Fauchery L."/>
            <person name="Guy J."/>
            <person name="Iotti M."/>
            <person name="Le Tacon F."/>
            <person name="Lindquist E.A."/>
            <person name="Lipzen A."/>
            <person name="Malagnac F."/>
            <person name="Mello A."/>
            <person name="Molinier V."/>
            <person name="Miyauchi S."/>
            <person name="Poulain J."/>
            <person name="Riccioni C."/>
            <person name="Rubini A."/>
            <person name="Sitrit Y."/>
            <person name="Splivallo R."/>
            <person name="Traeger S."/>
            <person name="Wang M."/>
            <person name="Zifcakova L."/>
            <person name="Wipf D."/>
            <person name="Zambonelli A."/>
            <person name="Paolocci F."/>
            <person name="Nowrousian M."/>
            <person name="Ottonello S."/>
            <person name="Baldrian P."/>
            <person name="Spatafora J.W."/>
            <person name="Henrissat B."/>
            <person name="Nagy L.G."/>
            <person name="Aury J.M."/>
            <person name="Wincker P."/>
            <person name="Grigoriev I.V."/>
            <person name="Bonfante P."/>
            <person name="Martin F.M."/>
        </authorList>
    </citation>
    <scope>NUCLEOTIDE SEQUENCE [LARGE SCALE GENOMIC DNA]</scope>
    <source>
        <strain evidence="9 10">ATCC MYA-4762</strain>
    </source>
</reference>
<evidence type="ECO:0000313" key="9">
    <source>
        <dbReference type="EMBL" id="RPB22879.1"/>
    </source>
</evidence>
<keyword evidence="4 7" id="KW-1133">Transmembrane helix</keyword>
<keyword evidence="2" id="KW-0813">Transport</keyword>
<evidence type="ECO:0000256" key="1">
    <source>
        <dbReference type="ARBA" id="ARBA00004141"/>
    </source>
</evidence>
<dbReference type="PANTHER" id="PTHR23504:SF8">
    <property type="entry name" value="TRANSPORTER, PUTATIVE (AFU_ORTHOLOGUE AFUA_1G03730)-RELATED"/>
    <property type="match status" value="1"/>
</dbReference>
<evidence type="ECO:0000256" key="2">
    <source>
        <dbReference type="ARBA" id="ARBA00022448"/>
    </source>
</evidence>
<keyword evidence="10" id="KW-1185">Reference proteome</keyword>
<organism evidence="9 10">
    <name type="scientific">Terfezia boudieri ATCC MYA-4762</name>
    <dbReference type="NCBI Taxonomy" id="1051890"/>
    <lineage>
        <taxon>Eukaryota</taxon>
        <taxon>Fungi</taxon>
        <taxon>Dikarya</taxon>
        <taxon>Ascomycota</taxon>
        <taxon>Pezizomycotina</taxon>
        <taxon>Pezizomycetes</taxon>
        <taxon>Pezizales</taxon>
        <taxon>Pezizaceae</taxon>
        <taxon>Terfezia</taxon>
    </lineage>
</organism>
<dbReference type="PROSITE" id="PS50850">
    <property type="entry name" value="MFS"/>
    <property type="match status" value="1"/>
</dbReference>
<feature type="transmembrane region" description="Helical" evidence="7">
    <location>
        <begin position="392"/>
        <end position="413"/>
    </location>
</feature>
<dbReference type="InterPro" id="IPR011701">
    <property type="entry name" value="MFS"/>
</dbReference>
<evidence type="ECO:0000259" key="8">
    <source>
        <dbReference type="PROSITE" id="PS50850"/>
    </source>
</evidence>
<dbReference type="GO" id="GO:0022857">
    <property type="term" value="F:transmembrane transporter activity"/>
    <property type="evidence" value="ECO:0007669"/>
    <property type="project" value="InterPro"/>
</dbReference>
<comment type="subcellular location">
    <subcellularLocation>
        <location evidence="1">Membrane</location>
        <topology evidence="1">Multi-pass membrane protein</topology>
    </subcellularLocation>
</comment>
<evidence type="ECO:0000256" key="7">
    <source>
        <dbReference type="SAM" id="Phobius"/>
    </source>
</evidence>
<evidence type="ECO:0000256" key="6">
    <source>
        <dbReference type="SAM" id="MobiDB-lite"/>
    </source>
</evidence>
<feature type="domain" description="Major facilitator superfamily (MFS) profile" evidence="8">
    <location>
        <begin position="31"/>
        <end position="515"/>
    </location>
</feature>
<feature type="transmembrane region" description="Helical" evidence="7">
    <location>
        <begin position="488"/>
        <end position="511"/>
    </location>
</feature>
<feature type="transmembrane region" description="Helical" evidence="7">
    <location>
        <begin position="32"/>
        <end position="55"/>
    </location>
</feature>
<proteinExistence type="predicted"/>
<dbReference type="EMBL" id="ML121549">
    <property type="protein sequence ID" value="RPB22879.1"/>
    <property type="molecule type" value="Genomic_DNA"/>
</dbReference>
<dbReference type="Proteomes" id="UP000267821">
    <property type="component" value="Unassembled WGS sequence"/>
</dbReference>
<feature type="transmembrane region" description="Helical" evidence="7">
    <location>
        <begin position="125"/>
        <end position="147"/>
    </location>
</feature>
<feature type="transmembrane region" description="Helical" evidence="7">
    <location>
        <begin position="67"/>
        <end position="89"/>
    </location>
</feature>
<dbReference type="Pfam" id="PF07690">
    <property type="entry name" value="MFS_1"/>
    <property type="match status" value="1"/>
</dbReference>
<dbReference type="OrthoDB" id="10262656at2759"/>
<dbReference type="GO" id="GO:0016020">
    <property type="term" value="C:membrane"/>
    <property type="evidence" value="ECO:0007669"/>
    <property type="project" value="UniProtKB-SubCell"/>
</dbReference>
<dbReference type="CDD" id="cd17330">
    <property type="entry name" value="MFS_SLC46_TetA_like"/>
    <property type="match status" value="1"/>
</dbReference>
<feature type="transmembrane region" description="Helical" evidence="7">
    <location>
        <begin position="159"/>
        <end position="181"/>
    </location>
</feature>
<gene>
    <name evidence="9" type="ORF">L211DRAFT_839244</name>
</gene>
<dbReference type="SUPFAM" id="SSF103473">
    <property type="entry name" value="MFS general substrate transporter"/>
    <property type="match status" value="1"/>
</dbReference>
<keyword evidence="3 7" id="KW-0812">Transmembrane</keyword>
<evidence type="ECO:0000256" key="4">
    <source>
        <dbReference type="ARBA" id="ARBA00022989"/>
    </source>
</evidence>
<feature type="transmembrane region" description="Helical" evidence="7">
    <location>
        <begin position="361"/>
        <end position="380"/>
    </location>
</feature>
<name>A0A3N4LMY1_9PEZI</name>
<feature type="transmembrane region" description="Helical" evidence="7">
    <location>
        <begin position="308"/>
        <end position="325"/>
    </location>
</feature>
<evidence type="ECO:0000256" key="5">
    <source>
        <dbReference type="ARBA" id="ARBA00023136"/>
    </source>
</evidence>
<dbReference type="PANTHER" id="PTHR23504">
    <property type="entry name" value="MAJOR FACILITATOR SUPERFAMILY DOMAIN-CONTAINING PROTEIN 10"/>
    <property type="match status" value="1"/>
</dbReference>
<feature type="region of interest" description="Disordered" evidence="6">
    <location>
        <begin position="515"/>
        <end position="553"/>
    </location>
</feature>
<accession>A0A3N4LMY1</accession>
<feature type="transmembrane region" description="Helical" evidence="7">
    <location>
        <begin position="201"/>
        <end position="225"/>
    </location>
</feature>
<dbReference type="FunCoup" id="A0A3N4LMY1">
    <property type="interactions" value="56"/>
</dbReference>
<evidence type="ECO:0000256" key="3">
    <source>
        <dbReference type="ARBA" id="ARBA00022692"/>
    </source>
</evidence>
<sequence length="553" mass="61496">MVSWFRWKDRAGKDSAEAPIRAGFSPRVKRQLWILAFCRFAEPVALTSVFPYLYFMIKSFNVPNDDIAFWVGITAASFPFSQFMSSVFWGRASDRFGRKATILFGLLGTLISSLLFGLSKSIPQAIAARCMSGLLNGNVGIMRTFVAEIVPEKHLQPRAFSLMPLVWAVGSIFGPVIGGYLADPVKNYPQYFSPGGFFSNYPYALPNFFNTVLFTLSVTIGFLFLEEPLEALKNDRDIGRELGQRVVSLFSRKPHHHHKIDREEFDEDETTPLFTADEEDGRCPPSTKTIPKHHLKPPALHEALTKQSILNIAAYGFLALQSVSYDQMLPVYMSFPTVTHLPQPRNPLKYFGGFGLSSSEIGSILSAFGFFAMFNQFFIFPPITRRYGPMNCLRVSLGLYPLVYFLSPFAVILKEEFRRPFLYSLVFIKNVGGIFSFPCSAILLTNSAPSLRVLGTLNGIATAVASLGRAIGPTIAGIAFSYGQKIDYLVLPFWFMGILALMGWLLSFWLADGKDSTQDEGTAEEQALESHSASSTQSMVVSESSTRSPSPSR</sequence>
<dbReference type="InterPro" id="IPR036259">
    <property type="entry name" value="MFS_trans_sf"/>
</dbReference>
<feature type="compositionally biased region" description="Low complexity" evidence="6">
    <location>
        <begin position="530"/>
        <end position="553"/>
    </location>
</feature>
<feature type="transmembrane region" description="Helical" evidence="7">
    <location>
        <begin position="425"/>
        <end position="445"/>
    </location>
</feature>
<dbReference type="AlphaFoldDB" id="A0A3N4LMY1"/>
<keyword evidence="5 7" id="KW-0472">Membrane</keyword>
<dbReference type="Gene3D" id="1.20.1250.20">
    <property type="entry name" value="MFS general substrate transporter like domains"/>
    <property type="match status" value="1"/>
</dbReference>
<feature type="transmembrane region" description="Helical" evidence="7">
    <location>
        <begin position="457"/>
        <end position="482"/>
    </location>
</feature>
<evidence type="ECO:0000313" key="10">
    <source>
        <dbReference type="Proteomes" id="UP000267821"/>
    </source>
</evidence>
<dbReference type="InterPro" id="IPR020846">
    <property type="entry name" value="MFS_dom"/>
</dbReference>
<feature type="transmembrane region" description="Helical" evidence="7">
    <location>
        <begin position="101"/>
        <end position="119"/>
    </location>
</feature>
<dbReference type="InParanoid" id="A0A3N4LMY1"/>
<protein>
    <submittedName>
        <fullName evidence="9">MFS general substrate transporter</fullName>
    </submittedName>
</protein>